<keyword evidence="2" id="KW-1185">Reference proteome</keyword>
<dbReference type="Proteomes" id="UP000051036">
    <property type="component" value="Unassembled WGS sequence"/>
</dbReference>
<evidence type="ECO:0000313" key="1">
    <source>
        <dbReference type="EMBL" id="KRL88702.1"/>
    </source>
</evidence>
<comment type="caution">
    <text evidence="1">The sequence shown here is derived from an EMBL/GenBank/DDBJ whole genome shotgun (WGS) entry which is preliminary data.</text>
</comment>
<dbReference type="InterPro" id="IPR053842">
    <property type="entry name" value="NikA-like"/>
</dbReference>
<evidence type="ECO:0000313" key="2">
    <source>
        <dbReference type="Proteomes" id="UP000051036"/>
    </source>
</evidence>
<evidence type="ECO:0008006" key="3">
    <source>
        <dbReference type="Google" id="ProtNLM"/>
    </source>
</evidence>
<dbReference type="RefSeq" id="WP_057799905.1">
    <property type="nucleotide sequence ID" value="NZ_AZFM01000043.1"/>
</dbReference>
<dbReference type="PATRIC" id="fig|1423763.3.peg.1443"/>
<sequence length="149" mass="17174">MDRHKPDYKRPTARFTVDQFNKMKQNAEKAGMTVNDYLVHSALSGKFNFKYSPEDAEKIRQEMVSIHRTFNQNNILINKMASEIAIGSSYTNARKIIENQKEIKELLTGYIAIYDSSNIANAKDAGKSTQFKKKTDVQDNKPQFRSYLI</sequence>
<protein>
    <recommendedName>
        <fullName evidence="3">Mobilization protein</fullName>
    </recommendedName>
</protein>
<dbReference type="EMBL" id="AZFM01000043">
    <property type="protein sequence ID" value="KRL88702.1"/>
    <property type="molecule type" value="Genomic_DNA"/>
</dbReference>
<name>A0A0R1U6K8_9LACO</name>
<accession>A0A0R1U6K8</accession>
<dbReference type="AlphaFoldDB" id="A0A0R1U6K8"/>
<organism evidence="1 2">
    <name type="scientific">Lactobacillus kalixensis DSM 16043</name>
    <dbReference type="NCBI Taxonomy" id="1423763"/>
    <lineage>
        <taxon>Bacteria</taxon>
        <taxon>Bacillati</taxon>
        <taxon>Bacillota</taxon>
        <taxon>Bacilli</taxon>
        <taxon>Lactobacillales</taxon>
        <taxon>Lactobacillaceae</taxon>
        <taxon>Lactobacillus</taxon>
    </lineage>
</organism>
<reference evidence="1 2" key="1">
    <citation type="journal article" date="2015" name="Genome Announc.">
        <title>Expanding the biotechnology potential of lactobacilli through comparative genomics of 213 strains and associated genera.</title>
        <authorList>
            <person name="Sun Z."/>
            <person name="Harris H.M."/>
            <person name="McCann A."/>
            <person name="Guo C."/>
            <person name="Argimon S."/>
            <person name="Zhang W."/>
            <person name="Yang X."/>
            <person name="Jeffery I.B."/>
            <person name="Cooney J.C."/>
            <person name="Kagawa T.F."/>
            <person name="Liu W."/>
            <person name="Song Y."/>
            <person name="Salvetti E."/>
            <person name="Wrobel A."/>
            <person name="Rasinkangas P."/>
            <person name="Parkhill J."/>
            <person name="Rea M.C."/>
            <person name="O'Sullivan O."/>
            <person name="Ritari J."/>
            <person name="Douillard F.P."/>
            <person name="Paul Ross R."/>
            <person name="Yang R."/>
            <person name="Briner A.E."/>
            <person name="Felis G.E."/>
            <person name="de Vos W.M."/>
            <person name="Barrangou R."/>
            <person name="Klaenhammer T.R."/>
            <person name="Caufield P.W."/>
            <person name="Cui Y."/>
            <person name="Zhang H."/>
            <person name="O'Toole P.W."/>
        </authorList>
    </citation>
    <scope>NUCLEOTIDE SEQUENCE [LARGE SCALE GENOMIC DNA]</scope>
    <source>
        <strain evidence="1 2">DSM 16043</strain>
    </source>
</reference>
<proteinExistence type="predicted"/>
<dbReference type="Pfam" id="PF21983">
    <property type="entry name" value="NikA-like"/>
    <property type="match status" value="1"/>
</dbReference>
<gene>
    <name evidence="1" type="ORF">FC46_GL001422</name>
</gene>
<dbReference type="STRING" id="1423763.FC46_GL001422"/>